<evidence type="ECO:0000313" key="1">
    <source>
        <dbReference type="EMBL" id="RLC36760.1"/>
    </source>
</evidence>
<sequence>MGRKIERTLEVRHILAKKKHKLTDGSYKEYAYDQYFLSTYIHIPKSWVEEGYMRFKLIAVDEAHSFLIVPENISRQEIIELRRKLKSMLKKEGKT</sequence>
<dbReference type="AlphaFoldDB" id="A0A420ZBY6"/>
<comment type="caution">
    <text evidence="1">The sequence shown here is derived from an EMBL/GenBank/DDBJ whole genome shotgun (WGS) entry which is preliminary data.</text>
</comment>
<proteinExistence type="predicted"/>
<accession>A0A420ZBY6</accession>
<organism evidence="1 2">
    <name type="scientific">candidate division Kazan bacterium</name>
    <dbReference type="NCBI Taxonomy" id="2202143"/>
    <lineage>
        <taxon>Bacteria</taxon>
        <taxon>Bacteria division Kazan-3B-28</taxon>
    </lineage>
</organism>
<reference evidence="1 2" key="1">
    <citation type="submission" date="2018-06" db="EMBL/GenBank/DDBJ databases">
        <title>Extensive metabolic versatility and redundancy in microbially diverse, dynamic hydrothermal sediments.</title>
        <authorList>
            <person name="Dombrowski N."/>
            <person name="Teske A."/>
            <person name="Baker B.J."/>
        </authorList>
    </citation>
    <scope>NUCLEOTIDE SEQUENCE [LARGE SCALE GENOMIC DNA]</scope>
    <source>
        <strain evidence="1">B79_G16</strain>
    </source>
</reference>
<name>A0A420ZBY6_UNCK3</name>
<protein>
    <submittedName>
        <fullName evidence="1">Uncharacterized protein</fullName>
    </submittedName>
</protein>
<evidence type="ECO:0000313" key="2">
    <source>
        <dbReference type="Proteomes" id="UP000281261"/>
    </source>
</evidence>
<dbReference type="Proteomes" id="UP000281261">
    <property type="component" value="Unassembled WGS sequence"/>
</dbReference>
<gene>
    <name evidence="1" type="ORF">DRH29_03910</name>
</gene>
<dbReference type="EMBL" id="QMNG01000031">
    <property type="protein sequence ID" value="RLC36760.1"/>
    <property type="molecule type" value="Genomic_DNA"/>
</dbReference>